<comment type="similarity">
    <text evidence="2">Belongs to the type IA topoisomerase family.</text>
</comment>
<keyword evidence="8" id="KW-0413">Isomerase</keyword>
<dbReference type="InterPro" id="IPR000380">
    <property type="entry name" value="Topo_IA"/>
</dbReference>
<dbReference type="Gene3D" id="3.40.50.140">
    <property type="match status" value="1"/>
</dbReference>
<dbReference type="InterPro" id="IPR003602">
    <property type="entry name" value="Topo_IA_DNA-bd_dom"/>
</dbReference>
<dbReference type="PROSITE" id="PS00396">
    <property type="entry name" value="TOPO_IA_1"/>
    <property type="match status" value="1"/>
</dbReference>
<dbReference type="SMART" id="SM00493">
    <property type="entry name" value="TOPRIM"/>
    <property type="match status" value="1"/>
</dbReference>
<evidence type="ECO:0000256" key="2">
    <source>
        <dbReference type="ARBA" id="ARBA00009446"/>
    </source>
</evidence>
<dbReference type="SUPFAM" id="SSF56712">
    <property type="entry name" value="Prokaryotic type I DNA topoisomerase"/>
    <property type="match status" value="1"/>
</dbReference>
<keyword evidence="7" id="KW-0238">DNA-binding</keyword>
<evidence type="ECO:0000256" key="11">
    <source>
        <dbReference type="ARBA" id="ARBA00032235"/>
    </source>
</evidence>
<protein>
    <recommendedName>
        <fullName evidence="3">DNA topoisomerase</fullName>
        <ecNumber evidence="3">5.6.2.1</ecNumber>
    </recommendedName>
    <alternativeName>
        <fullName evidence="12">Omega-protein</fullName>
    </alternativeName>
    <alternativeName>
        <fullName evidence="11">Relaxing enzyme</fullName>
    </alternativeName>
    <alternativeName>
        <fullName evidence="9">Swivelase</fullName>
    </alternativeName>
    <alternativeName>
        <fullName evidence="10">Untwisting enzyme</fullName>
    </alternativeName>
</protein>
<dbReference type="EC" id="5.6.2.1" evidence="3"/>
<evidence type="ECO:0000256" key="13">
    <source>
        <dbReference type="SAM" id="MobiDB-lite"/>
    </source>
</evidence>
<organism evidence="16 17">
    <name type="scientific">Desulfovibrio falkowii</name>
    <dbReference type="NCBI Taxonomy" id="3136602"/>
    <lineage>
        <taxon>Bacteria</taxon>
        <taxon>Pseudomonadati</taxon>
        <taxon>Thermodesulfobacteriota</taxon>
        <taxon>Desulfovibrionia</taxon>
        <taxon>Desulfovibrionales</taxon>
        <taxon>Desulfovibrionaceae</taxon>
        <taxon>Desulfovibrio</taxon>
    </lineage>
</organism>
<evidence type="ECO:0000256" key="10">
    <source>
        <dbReference type="ARBA" id="ARBA00031985"/>
    </source>
</evidence>
<accession>A0ABQ0E5R0</accession>
<evidence type="ECO:0000313" key="16">
    <source>
        <dbReference type="EMBL" id="GAB1253017.1"/>
    </source>
</evidence>
<dbReference type="Pfam" id="PF01131">
    <property type="entry name" value="Topoisom_bac"/>
    <property type="match status" value="1"/>
</dbReference>
<dbReference type="Proteomes" id="UP001628192">
    <property type="component" value="Unassembled WGS sequence"/>
</dbReference>
<evidence type="ECO:0000256" key="1">
    <source>
        <dbReference type="ARBA" id="ARBA00000213"/>
    </source>
</evidence>
<comment type="catalytic activity">
    <reaction evidence="1">
        <text>ATP-independent breakage of single-stranded DNA, followed by passage and rejoining.</text>
        <dbReference type="EC" id="5.6.2.1"/>
    </reaction>
</comment>
<dbReference type="NCBIfam" id="NF005829">
    <property type="entry name" value="PRK07726.1"/>
    <property type="match status" value="1"/>
</dbReference>
<dbReference type="SMART" id="SM00436">
    <property type="entry name" value="TOP1Bc"/>
    <property type="match status" value="1"/>
</dbReference>
<evidence type="ECO:0000256" key="5">
    <source>
        <dbReference type="ARBA" id="ARBA00022842"/>
    </source>
</evidence>
<dbReference type="InterPro" id="IPR005738">
    <property type="entry name" value="TopoIII"/>
</dbReference>
<keyword evidence="6" id="KW-0799">Topoisomerase</keyword>
<dbReference type="PANTHER" id="PTHR11390">
    <property type="entry name" value="PROKARYOTIC DNA TOPOISOMERASE"/>
    <property type="match status" value="1"/>
</dbReference>
<dbReference type="InterPro" id="IPR003601">
    <property type="entry name" value="Topo_IA_2"/>
</dbReference>
<dbReference type="Gene3D" id="1.10.290.10">
    <property type="entry name" value="Topoisomerase I, domain 4"/>
    <property type="match status" value="1"/>
</dbReference>
<dbReference type="SMART" id="SM00437">
    <property type="entry name" value="TOP1Ac"/>
    <property type="match status" value="1"/>
</dbReference>
<dbReference type="InterPro" id="IPR034144">
    <property type="entry name" value="TOPRIM_TopoIII"/>
</dbReference>
<dbReference type="PRINTS" id="PR00417">
    <property type="entry name" value="PRTPISMRASEI"/>
</dbReference>
<evidence type="ECO:0000256" key="7">
    <source>
        <dbReference type="ARBA" id="ARBA00023125"/>
    </source>
</evidence>
<dbReference type="InterPro" id="IPR013825">
    <property type="entry name" value="Topo_IA_cen_sub2"/>
</dbReference>
<dbReference type="PROSITE" id="PS50880">
    <property type="entry name" value="TOPRIM"/>
    <property type="match status" value="1"/>
</dbReference>
<evidence type="ECO:0000256" key="4">
    <source>
        <dbReference type="ARBA" id="ARBA00022723"/>
    </source>
</evidence>
<dbReference type="Pfam" id="PF01751">
    <property type="entry name" value="Toprim"/>
    <property type="match status" value="1"/>
</dbReference>
<dbReference type="CDD" id="cd03362">
    <property type="entry name" value="TOPRIM_TopoIA_TopoIII"/>
    <property type="match status" value="1"/>
</dbReference>
<proteinExistence type="inferred from homology"/>
<feature type="region of interest" description="Disordered" evidence="13">
    <location>
        <begin position="438"/>
        <end position="457"/>
    </location>
</feature>
<evidence type="ECO:0000259" key="14">
    <source>
        <dbReference type="PROSITE" id="PS50880"/>
    </source>
</evidence>
<dbReference type="PANTHER" id="PTHR11390:SF21">
    <property type="entry name" value="DNA TOPOISOMERASE 3-ALPHA"/>
    <property type="match status" value="1"/>
</dbReference>
<dbReference type="InterPro" id="IPR013826">
    <property type="entry name" value="Topo_IA_cen_sub3"/>
</dbReference>
<evidence type="ECO:0000313" key="17">
    <source>
        <dbReference type="Proteomes" id="UP001628192"/>
    </source>
</evidence>
<dbReference type="InterPro" id="IPR013824">
    <property type="entry name" value="Topo_IA_cen_sub1"/>
</dbReference>
<sequence length="767" mass="84472">MRLYIAEKPSLGRAIAESLGISAKNNGYITCGSDIVTWCFGHLFELYNPDDYDPTWSNWSIVPIIPPTWKMKPRESCIIQIKIIGDLLRQAASIVHAGDPDREGQLLVDEVLEHFGYHGPVERIWLASLDARSVAKALNSLTSNTRYAPLRDAARARSQADWLIGLNATRALTNMGRDAGISATLSLGRVQTPVLNLVVTRDREISAFKAQDYMVLQGHFDHPSGQFTAKFVPGELQTGLDAQGRLIDLVAAESIIKAVRDKQGDVASVVKENKQKAPPLPYCLSSLQKAASARWGMTAQQVLDVAQRLYEKKLTTYPRSDCSYLPVEQWDDAGRILSALACQPNLEKAAHGADPQMKSSAWNTAKVTAHHAIIPTGDLPGPLSAEELAVYEMIATAYILQFYPAMKFVFQKIQVKAADTLWEATGRHITEHGWTSVTHEDEEDGQQEKEQSLPSVSQGDTVTCVVVDIQKKKTTPPPRFTEGSLIEAMANIHRFVEDAAAKATLRENEGIGTEATRAGILETLKKRGYLTPQGKALVSTRLAGQVVDLTPQGLKDPVTTAKWESRLQSIAEGKDSLEAFMADQLQALPRLLEPLLSGQTSIRADGPVFPCSTCSKPLQKRQSETGPYWSCFRKDLHPDGKPVFFPDVHGRPGAQKRGPEQTNFKCEKCGIALQHLKGKKKNGAGTYDFFKCPNCESTFNNQAGKPTAREEPKDSGFNCPDCGKPLRPFKGISKRTRKVFSVFNCSGYPACKASFFEKDGKPNFTKK</sequence>
<reference evidence="16 17" key="1">
    <citation type="journal article" date="2025" name="Int. J. Syst. Evol. Microbiol.">
        <title>Desulfovibrio falkowii sp. nov., Porphyromonas miyakawae sp. nov., Mediterraneibacter flintii sp. nov. and Owariibacterium komagatae gen. nov., sp. nov., isolated from human faeces.</title>
        <authorList>
            <person name="Hamaguchi T."/>
            <person name="Ohara M."/>
            <person name="Hisatomi A."/>
            <person name="Sekiguchi K."/>
            <person name="Takeda J.I."/>
            <person name="Ueyama J."/>
            <person name="Ito M."/>
            <person name="Nishiwaki H."/>
            <person name="Ogi T."/>
            <person name="Hirayama M."/>
            <person name="Ohkuma M."/>
            <person name="Sakamoto M."/>
            <person name="Ohno K."/>
        </authorList>
    </citation>
    <scope>NUCLEOTIDE SEQUENCE [LARGE SCALE GENOMIC DNA]</scope>
    <source>
        <strain evidence="16 17">13CB8C</strain>
    </source>
</reference>
<dbReference type="EMBL" id="BAAFSG010000001">
    <property type="protein sequence ID" value="GAB1253017.1"/>
    <property type="molecule type" value="Genomic_DNA"/>
</dbReference>
<gene>
    <name evidence="16" type="ORF">Defa_05040</name>
</gene>
<evidence type="ECO:0000256" key="9">
    <source>
        <dbReference type="ARBA" id="ARBA00030003"/>
    </source>
</evidence>
<evidence type="ECO:0000256" key="12">
    <source>
        <dbReference type="ARBA" id="ARBA00032877"/>
    </source>
</evidence>
<dbReference type="Gene3D" id="1.10.460.10">
    <property type="entry name" value="Topoisomerase I, domain 2"/>
    <property type="match status" value="1"/>
</dbReference>
<dbReference type="CDD" id="cd00186">
    <property type="entry name" value="TOP1Ac"/>
    <property type="match status" value="1"/>
</dbReference>
<evidence type="ECO:0000256" key="8">
    <source>
        <dbReference type="ARBA" id="ARBA00023235"/>
    </source>
</evidence>
<dbReference type="NCBIfam" id="TIGR01056">
    <property type="entry name" value="topB"/>
    <property type="match status" value="1"/>
</dbReference>
<evidence type="ECO:0000256" key="3">
    <source>
        <dbReference type="ARBA" id="ARBA00012891"/>
    </source>
</evidence>
<dbReference type="PROSITE" id="PS52039">
    <property type="entry name" value="TOPO_IA_2"/>
    <property type="match status" value="1"/>
</dbReference>
<dbReference type="RefSeq" id="WP_407844093.1">
    <property type="nucleotide sequence ID" value="NZ_BAAFSG010000001.1"/>
</dbReference>
<dbReference type="InterPro" id="IPR013497">
    <property type="entry name" value="Topo_IA_cen"/>
</dbReference>
<comment type="caution">
    <text evidence="16">The sequence shown here is derived from an EMBL/GenBank/DDBJ whole genome shotgun (WGS) entry which is preliminary data.</text>
</comment>
<feature type="domain" description="Topo IA-type catalytic" evidence="15">
    <location>
        <begin position="147"/>
        <end position="592"/>
    </location>
</feature>
<evidence type="ECO:0000256" key="6">
    <source>
        <dbReference type="ARBA" id="ARBA00023029"/>
    </source>
</evidence>
<dbReference type="InterPro" id="IPR006171">
    <property type="entry name" value="TOPRIM_dom"/>
</dbReference>
<evidence type="ECO:0000259" key="15">
    <source>
        <dbReference type="PROSITE" id="PS52039"/>
    </source>
</evidence>
<keyword evidence="17" id="KW-1185">Reference proteome</keyword>
<dbReference type="InterPro" id="IPR023405">
    <property type="entry name" value="Topo_IA_core_domain"/>
</dbReference>
<keyword evidence="4" id="KW-0479">Metal-binding</keyword>
<name>A0ABQ0E5R0_9BACT</name>
<keyword evidence="5" id="KW-0460">Magnesium</keyword>
<dbReference type="InterPro" id="IPR023406">
    <property type="entry name" value="Topo_IA_AS"/>
</dbReference>
<dbReference type="Gene3D" id="2.70.20.10">
    <property type="entry name" value="Topoisomerase I, domain 3"/>
    <property type="match status" value="1"/>
</dbReference>
<feature type="domain" description="Toprim" evidence="14">
    <location>
        <begin position="1"/>
        <end position="130"/>
    </location>
</feature>